<reference evidence="1" key="1">
    <citation type="submission" date="2020-08" db="EMBL/GenBank/DDBJ databases">
        <title>Plant Genome Project.</title>
        <authorList>
            <person name="Zhang R.-G."/>
        </authorList>
    </citation>
    <scope>NUCLEOTIDE SEQUENCE</scope>
    <source>
        <strain evidence="1">WSP0</strain>
        <tissue evidence="1">Leaf</tissue>
    </source>
</reference>
<dbReference type="Proteomes" id="UP000823749">
    <property type="component" value="Chromosome 8"/>
</dbReference>
<keyword evidence="2" id="KW-1185">Reference proteome</keyword>
<sequence>MNRLVRHGEFLLEDFVAYSEGLKRCDSLRCHLVLLMCEKVYVTLGVKPEAKAKQEPAASQVSSHHVFLGSITVGLSVLNCILRKAVANLEHAFLVEEAGIGKEIYTSLAESRETCNKSGTNEQGFEKWSEKGKGKPFGNARIDSMLLKYCWKFYG</sequence>
<dbReference type="AlphaFoldDB" id="A0AAV6J4Y7"/>
<proteinExistence type="predicted"/>
<evidence type="ECO:0000313" key="1">
    <source>
        <dbReference type="EMBL" id="KAG5534515.1"/>
    </source>
</evidence>
<name>A0AAV6J4Y7_9ERIC</name>
<gene>
    <name evidence="1" type="ORF">RHGRI_022590</name>
</gene>
<protein>
    <submittedName>
        <fullName evidence="1">Uncharacterized protein</fullName>
    </submittedName>
</protein>
<comment type="caution">
    <text evidence="1">The sequence shown here is derived from an EMBL/GenBank/DDBJ whole genome shotgun (WGS) entry which is preliminary data.</text>
</comment>
<organism evidence="1 2">
    <name type="scientific">Rhododendron griersonianum</name>
    <dbReference type="NCBI Taxonomy" id="479676"/>
    <lineage>
        <taxon>Eukaryota</taxon>
        <taxon>Viridiplantae</taxon>
        <taxon>Streptophyta</taxon>
        <taxon>Embryophyta</taxon>
        <taxon>Tracheophyta</taxon>
        <taxon>Spermatophyta</taxon>
        <taxon>Magnoliopsida</taxon>
        <taxon>eudicotyledons</taxon>
        <taxon>Gunneridae</taxon>
        <taxon>Pentapetalae</taxon>
        <taxon>asterids</taxon>
        <taxon>Ericales</taxon>
        <taxon>Ericaceae</taxon>
        <taxon>Ericoideae</taxon>
        <taxon>Rhodoreae</taxon>
        <taxon>Rhododendron</taxon>
    </lineage>
</organism>
<evidence type="ECO:0000313" key="2">
    <source>
        <dbReference type="Proteomes" id="UP000823749"/>
    </source>
</evidence>
<accession>A0AAV6J4Y7</accession>
<dbReference type="EMBL" id="JACTNZ010000008">
    <property type="protein sequence ID" value="KAG5534515.1"/>
    <property type="molecule type" value="Genomic_DNA"/>
</dbReference>